<dbReference type="Pfam" id="PF10117">
    <property type="entry name" value="McrBC"/>
    <property type="match status" value="1"/>
</dbReference>
<sequence>MTSSAMASAAITSPGIPIRNVYYMLSYAFQILQERQYRKLATEPFDNIADLCAAILIQGMTAQIKRGLSREYVPHTDELDSPRGKIEITESVRKATLSRKRLVCTVDDFTVDSRPNRIIKSTMLLLVHADISPNRKTRLRRLIACLNGVGRTDLRRTDWHIRFDRNNETYRMLIGICYLAVKGLLQSSQPGKALLMDFLDDQQMHRIYEKFLYGYYSREWQGRISTTHHRIPWMCSAGEGLPVMQPDVVLDDGRDVLIIDAKYYTRTMQRNFGSYTMHSANMYQMFTYVKNKTAQLAARGNEHAVSGLLLYAKTDEERQPDGEFDMGGNRIAVRTLDLNQDFRGIASQLDDIVTRYFPD</sequence>
<dbReference type="PANTHER" id="PTHR38733">
    <property type="entry name" value="PROTEIN MCRC"/>
    <property type="match status" value="1"/>
</dbReference>
<dbReference type="EMBL" id="WBVT01000003">
    <property type="protein sequence ID" value="KAB7791130.1"/>
    <property type="molecule type" value="Genomic_DNA"/>
</dbReference>
<evidence type="ECO:0000313" key="2">
    <source>
        <dbReference type="Proteomes" id="UP000441772"/>
    </source>
</evidence>
<dbReference type="GO" id="GO:0009307">
    <property type="term" value="P:DNA restriction-modification system"/>
    <property type="evidence" value="ECO:0007669"/>
    <property type="project" value="InterPro"/>
</dbReference>
<proteinExistence type="predicted"/>
<comment type="caution">
    <text evidence="1">The sequence shown here is derived from an EMBL/GenBank/DDBJ whole genome shotgun (WGS) entry which is preliminary data.</text>
</comment>
<keyword evidence="1" id="KW-0255">Endonuclease</keyword>
<gene>
    <name evidence="1" type="ORF">F7D09_0296</name>
</gene>
<keyword evidence="1" id="KW-0378">Hydrolase</keyword>
<dbReference type="PANTHER" id="PTHR38733:SF1">
    <property type="entry name" value="TYPE IV METHYL-DIRECTED RESTRICTION ENZYME ECOKMCRBC"/>
    <property type="match status" value="1"/>
</dbReference>
<organism evidence="1 2">
    <name type="scientific">Bifidobacterium leontopitheci</name>
    <dbReference type="NCBI Taxonomy" id="2650774"/>
    <lineage>
        <taxon>Bacteria</taxon>
        <taxon>Bacillati</taxon>
        <taxon>Actinomycetota</taxon>
        <taxon>Actinomycetes</taxon>
        <taxon>Bifidobacteriales</taxon>
        <taxon>Bifidobacteriaceae</taxon>
        <taxon>Bifidobacterium</taxon>
    </lineage>
</organism>
<dbReference type="InterPro" id="IPR019292">
    <property type="entry name" value="McrC"/>
</dbReference>
<dbReference type="NCBIfam" id="NF007277">
    <property type="entry name" value="PRK09736.1"/>
    <property type="match status" value="1"/>
</dbReference>
<evidence type="ECO:0000313" key="1">
    <source>
        <dbReference type="EMBL" id="KAB7791130.1"/>
    </source>
</evidence>
<keyword evidence="2" id="KW-1185">Reference proteome</keyword>
<dbReference type="GO" id="GO:0004519">
    <property type="term" value="F:endonuclease activity"/>
    <property type="evidence" value="ECO:0007669"/>
    <property type="project" value="UniProtKB-KW"/>
</dbReference>
<protein>
    <submittedName>
        <fullName evidence="1">LlaJI family restriction endonuclease</fullName>
    </submittedName>
</protein>
<accession>A0A6I1GHJ8</accession>
<dbReference type="PIRSF" id="PIRSF003109">
    <property type="entry name" value="McrC"/>
    <property type="match status" value="1"/>
</dbReference>
<reference evidence="1 2" key="1">
    <citation type="submission" date="2019-09" db="EMBL/GenBank/DDBJ databases">
        <title>Characterization of the phylogenetic diversity of two novel species belonging to the genus Bifidobacterium: Bifidobacterium cebidarum sp. nov. and Bifidobacterium leontopitheci sp. nov.</title>
        <authorList>
            <person name="Lugli G.A."/>
            <person name="Duranti S."/>
            <person name="Milani C."/>
            <person name="Turroni F."/>
            <person name="Ventura M."/>
        </authorList>
    </citation>
    <scope>NUCLEOTIDE SEQUENCE [LARGE SCALE GENOMIC DNA]</scope>
    <source>
        <strain evidence="1 2">LMG 31471</strain>
    </source>
</reference>
<dbReference type="AlphaFoldDB" id="A0A6I1GHJ8"/>
<name>A0A6I1GHJ8_9BIFI</name>
<keyword evidence="1" id="KW-0540">Nuclease</keyword>
<dbReference type="Proteomes" id="UP000441772">
    <property type="component" value="Unassembled WGS sequence"/>
</dbReference>
<dbReference type="InterPro" id="IPR014407">
    <property type="entry name" value="McrC_bac"/>
</dbReference>